<dbReference type="OrthoDB" id="9975943at2759"/>
<keyword evidence="2" id="KW-1185">Reference proteome</keyword>
<evidence type="ECO:0000313" key="1">
    <source>
        <dbReference type="EMBL" id="CZR60687.1"/>
    </source>
</evidence>
<name>A0A1L7X6P0_9HELO</name>
<dbReference type="InterPro" id="IPR036291">
    <property type="entry name" value="NAD(P)-bd_dom_sf"/>
</dbReference>
<dbReference type="PANTHER" id="PTHR14097">
    <property type="entry name" value="OXIDOREDUCTASE HTATIP2"/>
    <property type="match status" value="1"/>
</dbReference>
<reference evidence="1 2" key="1">
    <citation type="submission" date="2016-03" db="EMBL/GenBank/DDBJ databases">
        <authorList>
            <person name="Ploux O."/>
        </authorList>
    </citation>
    <scope>NUCLEOTIDE SEQUENCE [LARGE SCALE GENOMIC DNA]</scope>
    <source>
        <strain evidence="1 2">UAMH 11012</strain>
    </source>
</reference>
<dbReference type="PANTHER" id="PTHR14097:SF8">
    <property type="entry name" value="NAD(P)-BINDING DOMAIN-CONTAINING PROTEIN"/>
    <property type="match status" value="1"/>
</dbReference>
<dbReference type="AlphaFoldDB" id="A0A1L7X6P0"/>
<dbReference type="SUPFAM" id="SSF51735">
    <property type="entry name" value="NAD(P)-binding Rossmann-fold domains"/>
    <property type="match status" value="1"/>
</dbReference>
<dbReference type="Gene3D" id="3.40.50.720">
    <property type="entry name" value="NAD(P)-binding Rossmann-like Domain"/>
    <property type="match status" value="1"/>
</dbReference>
<evidence type="ECO:0000313" key="2">
    <source>
        <dbReference type="Proteomes" id="UP000184330"/>
    </source>
</evidence>
<gene>
    <name evidence="1" type="ORF">PAC_10583</name>
</gene>
<protein>
    <submittedName>
        <fullName evidence="1">Related to nucleoside-diphosphate-sugar epimerases</fullName>
    </submittedName>
</protein>
<dbReference type="Proteomes" id="UP000184330">
    <property type="component" value="Unassembled WGS sequence"/>
</dbReference>
<dbReference type="EMBL" id="FJOG01000016">
    <property type="protein sequence ID" value="CZR60687.1"/>
    <property type="molecule type" value="Genomic_DNA"/>
</dbReference>
<dbReference type="STRING" id="576137.A0A1L7X6P0"/>
<sequence length="249" mass="27209">MHLILTGATGLVGTAVLHTMLTTPSISKISILSRKPVPQADGHPQAKVFITNDLNNYEKNVLEELRDAKGVVWALGISSTQVDKPEYEKITYDYPLAFARAISSATSPNPINFVYVSAEGATTTPGMLTPHWCGIKGKAESSLLELSKSQEYSNIRPISLRPCGVDPKEHTEIHDFVPEKQGFAKMVESALLPPLRMLWPRMMSPTRELGKVLTELAMGEGKAFPEKDEGVSGEGRTLNNVAQRRLAGL</sequence>
<organism evidence="1 2">
    <name type="scientific">Phialocephala subalpina</name>
    <dbReference type="NCBI Taxonomy" id="576137"/>
    <lineage>
        <taxon>Eukaryota</taxon>
        <taxon>Fungi</taxon>
        <taxon>Dikarya</taxon>
        <taxon>Ascomycota</taxon>
        <taxon>Pezizomycotina</taxon>
        <taxon>Leotiomycetes</taxon>
        <taxon>Helotiales</taxon>
        <taxon>Mollisiaceae</taxon>
        <taxon>Phialocephala</taxon>
        <taxon>Phialocephala fortinii species complex</taxon>
    </lineage>
</organism>
<accession>A0A1L7X6P0</accession>
<proteinExistence type="predicted"/>